<evidence type="ECO:0000313" key="2">
    <source>
        <dbReference type="EMBL" id="MFD2908749.1"/>
    </source>
</evidence>
<dbReference type="PROSITE" id="PS51257">
    <property type="entry name" value="PROKAR_LIPOPROTEIN"/>
    <property type="match status" value="1"/>
</dbReference>
<dbReference type="RefSeq" id="WP_379806565.1">
    <property type="nucleotide sequence ID" value="NZ_JBHUOL010000012.1"/>
</dbReference>
<keyword evidence="1" id="KW-0732">Signal</keyword>
<name>A0ABW5Z798_9FLAO</name>
<evidence type="ECO:0000313" key="3">
    <source>
        <dbReference type="Proteomes" id="UP001597549"/>
    </source>
</evidence>
<evidence type="ECO:0000256" key="1">
    <source>
        <dbReference type="SAM" id="SignalP"/>
    </source>
</evidence>
<dbReference type="Proteomes" id="UP001597549">
    <property type="component" value="Unassembled WGS sequence"/>
</dbReference>
<keyword evidence="3" id="KW-1185">Reference proteome</keyword>
<protein>
    <recommendedName>
        <fullName evidence="4">Lipoprotein</fullName>
    </recommendedName>
</protein>
<comment type="caution">
    <text evidence="2">The sequence shown here is derived from an EMBL/GenBank/DDBJ whole genome shotgun (WGS) entry which is preliminary data.</text>
</comment>
<reference evidence="3" key="1">
    <citation type="journal article" date="2019" name="Int. J. Syst. Evol. Microbiol.">
        <title>The Global Catalogue of Microorganisms (GCM) 10K type strain sequencing project: providing services to taxonomists for standard genome sequencing and annotation.</title>
        <authorList>
            <consortium name="The Broad Institute Genomics Platform"/>
            <consortium name="The Broad Institute Genome Sequencing Center for Infectious Disease"/>
            <person name="Wu L."/>
            <person name="Ma J."/>
        </authorList>
    </citation>
    <scope>NUCLEOTIDE SEQUENCE [LARGE SCALE GENOMIC DNA]</scope>
    <source>
        <strain evidence="3">KCTC 52644</strain>
    </source>
</reference>
<dbReference type="EMBL" id="JBHUOL010000012">
    <property type="protein sequence ID" value="MFD2908749.1"/>
    <property type="molecule type" value="Genomic_DNA"/>
</dbReference>
<sequence>MKTKAKFLVYGMMALALLITSCSSDGETGPAGSNGTNGTDGADGVANVYFSDKFFPDWNEVDEVRSKRMKITNPNFSKVSQGGVAVFVYWSTNNGTTYVLPYTQYNNDGTVRSTKSYLLRGGDQLFLDIKKFGADFLPNETEGKIGTAIHNQIRYIIVPSGTLMGRSQGSESNLDYSNFEEVKKYYNISE</sequence>
<evidence type="ECO:0008006" key="4">
    <source>
        <dbReference type="Google" id="ProtNLM"/>
    </source>
</evidence>
<organism evidence="2 3">
    <name type="scientific">Flavobacterium ardleyense</name>
    <dbReference type="NCBI Taxonomy" id="2038737"/>
    <lineage>
        <taxon>Bacteria</taxon>
        <taxon>Pseudomonadati</taxon>
        <taxon>Bacteroidota</taxon>
        <taxon>Flavobacteriia</taxon>
        <taxon>Flavobacteriales</taxon>
        <taxon>Flavobacteriaceae</taxon>
        <taxon>Flavobacterium</taxon>
    </lineage>
</organism>
<feature type="signal peptide" evidence="1">
    <location>
        <begin position="1"/>
        <end position="26"/>
    </location>
</feature>
<proteinExistence type="predicted"/>
<feature type="chain" id="PRO_5046048067" description="Lipoprotein" evidence="1">
    <location>
        <begin position="27"/>
        <end position="190"/>
    </location>
</feature>
<accession>A0ABW5Z798</accession>
<gene>
    <name evidence="2" type="ORF">ACFSX9_08360</name>
</gene>